<accession>X1A7I6</accession>
<proteinExistence type="predicted"/>
<sequence length="113" mass="13122">MSEKELMIRCRKHNEKYDANKGRCPKCEADVSALEHVRRVLTCQLCGEIKASTTIYCGGPIGQMCNDCRDIVYKWVDAKDAHEAFWERRRIETDSQIFFRATFDNDPVESVWG</sequence>
<comment type="caution">
    <text evidence="1">The sequence shown here is derived from an EMBL/GenBank/DDBJ whole genome shotgun (WGS) entry which is preliminary data.</text>
</comment>
<name>X1A7I6_9ZZZZ</name>
<organism evidence="1">
    <name type="scientific">marine sediment metagenome</name>
    <dbReference type="NCBI Taxonomy" id="412755"/>
    <lineage>
        <taxon>unclassified sequences</taxon>
        <taxon>metagenomes</taxon>
        <taxon>ecological metagenomes</taxon>
    </lineage>
</organism>
<dbReference type="AlphaFoldDB" id="X1A7I6"/>
<dbReference type="EMBL" id="BART01012167">
    <property type="protein sequence ID" value="GAG77689.1"/>
    <property type="molecule type" value="Genomic_DNA"/>
</dbReference>
<evidence type="ECO:0000313" key="1">
    <source>
        <dbReference type="EMBL" id="GAG77689.1"/>
    </source>
</evidence>
<reference evidence="1" key="1">
    <citation type="journal article" date="2014" name="Front. Microbiol.">
        <title>High frequency of phylogenetically diverse reductive dehalogenase-homologous genes in deep subseafloor sedimentary metagenomes.</title>
        <authorList>
            <person name="Kawai M."/>
            <person name="Futagami T."/>
            <person name="Toyoda A."/>
            <person name="Takaki Y."/>
            <person name="Nishi S."/>
            <person name="Hori S."/>
            <person name="Arai W."/>
            <person name="Tsubouchi T."/>
            <person name="Morono Y."/>
            <person name="Uchiyama I."/>
            <person name="Ito T."/>
            <person name="Fujiyama A."/>
            <person name="Inagaki F."/>
            <person name="Takami H."/>
        </authorList>
    </citation>
    <scope>NUCLEOTIDE SEQUENCE</scope>
    <source>
        <strain evidence="1">Expedition CK06-06</strain>
    </source>
</reference>
<protein>
    <submittedName>
        <fullName evidence="1">Uncharacterized protein</fullName>
    </submittedName>
</protein>
<gene>
    <name evidence="1" type="ORF">S01H4_25541</name>
</gene>